<dbReference type="EMBL" id="JAAGWK010000004">
    <property type="protein sequence ID" value="NEL52679.1"/>
    <property type="molecule type" value="Genomic_DNA"/>
</dbReference>
<dbReference type="RefSeq" id="WP_152731705.1">
    <property type="nucleotide sequence ID" value="NZ_JAABOZ010000006.1"/>
</dbReference>
<keyword evidence="4 6" id="KW-1133">Transmembrane helix</keyword>
<feature type="transmembrane region" description="Helical" evidence="6">
    <location>
        <begin position="205"/>
        <end position="230"/>
    </location>
</feature>
<evidence type="ECO:0000313" key="8">
    <source>
        <dbReference type="Proteomes" id="UP000470470"/>
    </source>
</evidence>
<feature type="transmembrane region" description="Helical" evidence="6">
    <location>
        <begin position="339"/>
        <end position="361"/>
    </location>
</feature>
<organism evidence="7 8">
    <name type="scientific">Goekera deserti</name>
    <dbReference type="NCBI Taxonomy" id="2497753"/>
    <lineage>
        <taxon>Bacteria</taxon>
        <taxon>Bacillati</taxon>
        <taxon>Actinomycetota</taxon>
        <taxon>Actinomycetes</taxon>
        <taxon>Geodermatophilales</taxon>
        <taxon>Geodermatophilaceae</taxon>
        <taxon>Goekera</taxon>
    </lineage>
</organism>
<comment type="subcellular location">
    <subcellularLocation>
        <location evidence="1">Cell membrane</location>
        <topology evidence="1">Multi-pass membrane protein</topology>
    </subcellularLocation>
</comment>
<dbReference type="AlphaFoldDB" id="A0A7K3W9J4"/>
<keyword evidence="2" id="KW-1003">Cell membrane</keyword>
<feature type="transmembrane region" description="Helical" evidence="6">
    <location>
        <begin position="277"/>
        <end position="296"/>
    </location>
</feature>
<accession>A0A7K3W9J4</accession>
<feature type="transmembrane region" description="Helical" evidence="6">
    <location>
        <begin position="121"/>
        <end position="139"/>
    </location>
</feature>
<dbReference type="PANTHER" id="PTHR30213:SF1">
    <property type="entry name" value="INNER MEMBRANE PROTEIN YHJD"/>
    <property type="match status" value="1"/>
</dbReference>
<reference evidence="7 8" key="1">
    <citation type="submission" date="2020-02" db="EMBL/GenBank/DDBJ databases">
        <title>The whole genome sequence of CPCC 205119.</title>
        <authorList>
            <person name="Jiang Z."/>
        </authorList>
    </citation>
    <scope>NUCLEOTIDE SEQUENCE [LARGE SCALE GENOMIC DNA]</scope>
    <source>
        <strain evidence="7 8">CPCC 205119</strain>
    </source>
</reference>
<dbReference type="PANTHER" id="PTHR30213">
    <property type="entry name" value="INNER MEMBRANE PROTEIN YHJD"/>
    <property type="match status" value="1"/>
</dbReference>
<sequence length="374" mass="38723">MTTPRTAPPASDGGNVITRAVAAGTGLVHAGRRRSRAFDHLVHAGGHYNRAQADMLAAGVTYYVFLALFPVLLLLAAVAGFVLSGDQLLQAQLTQAVREAVPGSTGVSLAEEVASAIDSRGLVGVIGLVGFLLVGLGAMDKVRTGMDVIWRGRPDPPDFLLDRVKDLGALLGFGAAGALSIALTAATTAASSRVLAALGLADVSWLPYVTAGLGLLLALAGDTFVFLWLLKGVPATPFGFRELLPGALFGAVGFEVLKAVGAYYLGIIGDNVTAQTLGGFVGLVVWINVVARFAFFTASWTATIPRIEAALEPIRADRPQRVEVPVPAAREPRTASVRLVRTVAVLVGGGALVGAAGARLLPALLRRRGRRPGS</sequence>
<proteinExistence type="predicted"/>
<protein>
    <submittedName>
        <fullName evidence="7">YihY/virulence factor BrkB family protein</fullName>
    </submittedName>
</protein>
<evidence type="ECO:0000256" key="5">
    <source>
        <dbReference type="ARBA" id="ARBA00023136"/>
    </source>
</evidence>
<feature type="transmembrane region" description="Helical" evidence="6">
    <location>
        <begin position="242"/>
        <end position="265"/>
    </location>
</feature>
<feature type="transmembrane region" description="Helical" evidence="6">
    <location>
        <begin position="60"/>
        <end position="83"/>
    </location>
</feature>
<evidence type="ECO:0000256" key="6">
    <source>
        <dbReference type="SAM" id="Phobius"/>
    </source>
</evidence>
<feature type="transmembrane region" description="Helical" evidence="6">
    <location>
        <begin position="167"/>
        <end position="185"/>
    </location>
</feature>
<gene>
    <name evidence="7" type="ORF">G1H19_01440</name>
</gene>
<keyword evidence="8" id="KW-1185">Reference proteome</keyword>
<dbReference type="GO" id="GO:0005886">
    <property type="term" value="C:plasma membrane"/>
    <property type="evidence" value="ECO:0007669"/>
    <property type="project" value="UniProtKB-SubCell"/>
</dbReference>
<name>A0A7K3W9J4_9ACTN</name>
<evidence type="ECO:0000256" key="2">
    <source>
        <dbReference type="ARBA" id="ARBA00022475"/>
    </source>
</evidence>
<dbReference type="Proteomes" id="UP000470470">
    <property type="component" value="Unassembled WGS sequence"/>
</dbReference>
<evidence type="ECO:0000256" key="3">
    <source>
        <dbReference type="ARBA" id="ARBA00022692"/>
    </source>
</evidence>
<evidence type="ECO:0000256" key="4">
    <source>
        <dbReference type="ARBA" id="ARBA00022989"/>
    </source>
</evidence>
<keyword evidence="5 6" id="KW-0472">Membrane</keyword>
<keyword evidence="3 6" id="KW-0812">Transmembrane</keyword>
<dbReference type="Pfam" id="PF03631">
    <property type="entry name" value="Virul_fac_BrkB"/>
    <property type="match status" value="1"/>
</dbReference>
<evidence type="ECO:0000256" key="1">
    <source>
        <dbReference type="ARBA" id="ARBA00004651"/>
    </source>
</evidence>
<evidence type="ECO:0000313" key="7">
    <source>
        <dbReference type="EMBL" id="NEL52679.1"/>
    </source>
</evidence>
<comment type="caution">
    <text evidence="7">The sequence shown here is derived from an EMBL/GenBank/DDBJ whole genome shotgun (WGS) entry which is preliminary data.</text>
</comment>
<dbReference type="InterPro" id="IPR017039">
    <property type="entry name" value="Virul_fac_BrkB"/>
</dbReference>